<evidence type="ECO:0000313" key="12">
    <source>
        <dbReference type="EMBL" id="MBW7571737.1"/>
    </source>
</evidence>
<comment type="caution">
    <text evidence="12">The sequence shown here is derived from an EMBL/GenBank/DDBJ whole genome shotgun (WGS) entry which is preliminary data.</text>
</comment>
<accession>A0ABS7DKC3</accession>
<dbReference type="InterPro" id="IPR011864">
    <property type="entry name" value="Phosphate_PstC"/>
</dbReference>
<keyword evidence="3 9" id="KW-0813">Transport</keyword>
<dbReference type="InterPro" id="IPR051124">
    <property type="entry name" value="Phosphate_Transport_Permease"/>
</dbReference>
<feature type="transmembrane region" description="Helical" evidence="9">
    <location>
        <begin position="171"/>
        <end position="197"/>
    </location>
</feature>
<dbReference type="CDD" id="cd06261">
    <property type="entry name" value="TM_PBP2"/>
    <property type="match status" value="1"/>
</dbReference>
<evidence type="ECO:0000256" key="3">
    <source>
        <dbReference type="ARBA" id="ARBA00022448"/>
    </source>
</evidence>
<feature type="transmembrane region" description="Helical" evidence="9">
    <location>
        <begin position="74"/>
        <end position="96"/>
    </location>
</feature>
<feature type="transmembrane region" description="Helical" evidence="9">
    <location>
        <begin position="20"/>
        <end position="41"/>
    </location>
</feature>
<evidence type="ECO:0000256" key="6">
    <source>
        <dbReference type="ARBA" id="ARBA00022692"/>
    </source>
</evidence>
<evidence type="ECO:0000259" key="11">
    <source>
        <dbReference type="PROSITE" id="PS50928"/>
    </source>
</evidence>
<evidence type="ECO:0000256" key="9">
    <source>
        <dbReference type="RuleBase" id="RU363032"/>
    </source>
</evidence>
<feature type="transmembrane region" description="Helical" evidence="9">
    <location>
        <begin position="139"/>
        <end position="159"/>
    </location>
</feature>
<evidence type="ECO:0000256" key="5">
    <source>
        <dbReference type="ARBA" id="ARBA00022592"/>
    </source>
</evidence>
<feature type="transmembrane region" description="Helical" evidence="9">
    <location>
        <begin position="217"/>
        <end position="250"/>
    </location>
</feature>
<dbReference type="InterPro" id="IPR035906">
    <property type="entry name" value="MetI-like_sf"/>
</dbReference>
<dbReference type="Gene3D" id="1.10.3720.10">
    <property type="entry name" value="MetI-like"/>
    <property type="match status" value="1"/>
</dbReference>
<keyword evidence="13" id="KW-1185">Reference proteome</keyword>
<keyword evidence="5 10" id="KW-0592">Phosphate transport</keyword>
<dbReference type="Pfam" id="PF00528">
    <property type="entry name" value="BPD_transp_1"/>
    <property type="match status" value="1"/>
</dbReference>
<dbReference type="PANTHER" id="PTHR30425:SF1">
    <property type="entry name" value="PHOSPHATE TRANSPORT SYSTEM PERMEASE PROTEIN PSTC"/>
    <property type="match status" value="1"/>
</dbReference>
<dbReference type="SUPFAM" id="SSF161098">
    <property type="entry name" value="MetI-like"/>
    <property type="match status" value="1"/>
</dbReference>
<name>A0ABS7DKC3_9FIRM</name>
<dbReference type="RefSeq" id="WP_219964124.1">
    <property type="nucleotide sequence ID" value="NZ_JAGFNZ010000001.1"/>
</dbReference>
<feature type="transmembrane region" description="Helical" evidence="9">
    <location>
        <begin position="303"/>
        <end position="321"/>
    </location>
</feature>
<evidence type="ECO:0000256" key="1">
    <source>
        <dbReference type="ARBA" id="ARBA00004651"/>
    </source>
</evidence>
<evidence type="ECO:0000256" key="10">
    <source>
        <dbReference type="RuleBase" id="RU363054"/>
    </source>
</evidence>
<dbReference type="PROSITE" id="PS50928">
    <property type="entry name" value="ABC_TM1"/>
    <property type="match status" value="1"/>
</dbReference>
<keyword evidence="6 9" id="KW-0812">Transmembrane</keyword>
<comment type="similarity">
    <text evidence="2 10">Belongs to the binding-protein-dependent transport system permease family. CysTW subfamily.</text>
</comment>
<dbReference type="NCBIfam" id="TIGR02138">
    <property type="entry name" value="phosphate_pstC"/>
    <property type="match status" value="1"/>
</dbReference>
<feature type="domain" description="ABC transmembrane type-1" evidence="11">
    <location>
        <begin position="224"/>
        <end position="435"/>
    </location>
</feature>
<dbReference type="Proteomes" id="UP000719942">
    <property type="component" value="Unassembled WGS sequence"/>
</dbReference>
<dbReference type="EMBL" id="JAGFNZ010000001">
    <property type="protein sequence ID" value="MBW7571737.1"/>
    <property type="molecule type" value="Genomic_DNA"/>
</dbReference>
<dbReference type="PANTHER" id="PTHR30425">
    <property type="entry name" value="PHOSPHATE TRANSPORT SYSTEM PERMEASE PROTEIN PST"/>
    <property type="match status" value="1"/>
</dbReference>
<keyword evidence="8 9" id="KW-0472">Membrane</keyword>
<keyword evidence="7 9" id="KW-1133">Transmembrane helix</keyword>
<organism evidence="12 13">
    <name type="scientific">Caproiciproducens faecalis</name>
    <dbReference type="NCBI Taxonomy" id="2820301"/>
    <lineage>
        <taxon>Bacteria</taxon>
        <taxon>Bacillati</taxon>
        <taxon>Bacillota</taxon>
        <taxon>Clostridia</taxon>
        <taxon>Eubacteriales</taxon>
        <taxon>Acutalibacteraceae</taxon>
        <taxon>Caproiciproducens</taxon>
    </lineage>
</organism>
<feature type="transmembrane region" description="Helical" evidence="9">
    <location>
        <begin position="103"/>
        <end position="127"/>
    </location>
</feature>
<keyword evidence="4 10" id="KW-1003">Cell membrane</keyword>
<evidence type="ECO:0000256" key="2">
    <source>
        <dbReference type="ARBA" id="ARBA00007069"/>
    </source>
</evidence>
<comment type="caution">
    <text evidence="10">Lacks conserved residue(s) required for the propagation of feature annotation.</text>
</comment>
<evidence type="ECO:0000256" key="4">
    <source>
        <dbReference type="ARBA" id="ARBA00022475"/>
    </source>
</evidence>
<reference evidence="12 13" key="1">
    <citation type="submission" date="2021-03" db="EMBL/GenBank/DDBJ databases">
        <title>Caproiciproducens sp. nov. isolated from feces of cow.</title>
        <authorList>
            <person name="Choi J.-Y."/>
        </authorList>
    </citation>
    <scope>NUCLEOTIDE SEQUENCE [LARGE SCALE GENOMIC DNA]</scope>
    <source>
        <strain evidence="12 13">AGMB10547</strain>
    </source>
</reference>
<comment type="subcellular location">
    <subcellularLocation>
        <location evidence="1 9">Cell membrane</location>
        <topology evidence="1 9">Multi-pass membrane protein</topology>
    </subcellularLocation>
</comment>
<sequence>MNSAENALKIQKKNNVKKGLAIVLGLISVLAFFLPYIQFVFKNTTYVVSAFQLATIRGFRVHGPALSGLVTIPFLTRISVVAGVLLPIAGIVLLFLKRPVMAGTAFVLSGITPLIVLITTSSIQTAVTQLNISKISIAYLWPSIYMLAGGIVCAILSIWTQGTEKLAESIFLVFSCVSVGSVILITVYIFAAGSPAILQIGLGQFLFGRTWNAEAGVFGILPLILSSIAGTVGAILLGVPVGILTAVFLAETAKPRLARLVHPAIELLAGIPSVIYGFFGMLVIVPAIRSFPPFRNHTIGDSLLASILILAIMVLPTIVSVTETSLKAVPQAYREASLALGATPTATIFKVSIPAAKSGILAGVILGVGRAIGETMAVIMVAGNVANMPSILGTVRLLTTGIAMEMSYASGLHRQALFTIGLVLFVFIMIVNISFTYISKKGVQMDAE</sequence>
<comment type="function">
    <text evidence="10">Part of the binding-protein-dependent transport system for phosphate; probably responsible for the translocation of the substrate across the membrane.</text>
</comment>
<gene>
    <name evidence="12" type="primary">pstC</name>
    <name evidence="12" type="ORF">J5W02_02820</name>
</gene>
<feature type="transmembrane region" description="Helical" evidence="9">
    <location>
        <begin position="271"/>
        <end position="291"/>
    </location>
</feature>
<evidence type="ECO:0000256" key="8">
    <source>
        <dbReference type="ARBA" id="ARBA00023136"/>
    </source>
</evidence>
<protein>
    <recommendedName>
        <fullName evidence="10">Phosphate transport system permease protein</fullName>
    </recommendedName>
</protein>
<evidence type="ECO:0000313" key="13">
    <source>
        <dbReference type="Proteomes" id="UP000719942"/>
    </source>
</evidence>
<proteinExistence type="inferred from homology"/>
<evidence type="ECO:0000256" key="7">
    <source>
        <dbReference type="ARBA" id="ARBA00022989"/>
    </source>
</evidence>
<feature type="transmembrane region" description="Helical" evidence="9">
    <location>
        <begin position="416"/>
        <end position="438"/>
    </location>
</feature>
<dbReference type="InterPro" id="IPR000515">
    <property type="entry name" value="MetI-like"/>
</dbReference>